<sequence length="254" mass="26707">MSNEGPAPSPHFFPAVPASVVQPPIAAAAAAAPVGPPQSLAPPPPPGPSRARGGAVLVSLSYLSLDVLAARLEATVRESLRTTGELPFVRGLLLIDVVSARWLLGPDAYRPGEKPTEATATMYDKNTASATAAEYGDGGRRDDEEESEFSDDDEDEDDDDDEDELVHQQHQQRQRQVEVEAAVDAAARIIAADAPLTFGSVGPDTGSMHSNPAAARVFGSAAHMGDSAAAGGLALRNRHGRIRCDPYVQIQVTR</sequence>
<reference evidence="2" key="1">
    <citation type="journal article" date="2021" name="Proc. Natl. Acad. Sci. U.S.A.">
        <title>Three genomes in the algal genus Volvox reveal the fate of a haploid sex-determining region after a transition to homothallism.</title>
        <authorList>
            <person name="Yamamoto K."/>
            <person name="Hamaji T."/>
            <person name="Kawai-Toyooka H."/>
            <person name="Matsuzaki R."/>
            <person name="Takahashi F."/>
            <person name="Nishimura Y."/>
            <person name="Kawachi M."/>
            <person name="Noguchi H."/>
            <person name="Minakuchi Y."/>
            <person name="Umen J.G."/>
            <person name="Toyoda A."/>
            <person name="Nozaki H."/>
        </authorList>
    </citation>
    <scope>NUCLEOTIDE SEQUENCE</scope>
    <source>
        <strain evidence="2">NIES-3780</strain>
    </source>
</reference>
<comment type="caution">
    <text evidence="2">The sequence shown here is derived from an EMBL/GenBank/DDBJ whole genome shotgun (WGS) entry which is preliminary data.</text>
</comment>
<gene>
    <name evidence="2" type="ORF">Vafri_15664</name>
</gene>
<dbReference type="EMBL" id="BNCO01000044">
    <property type="protein sequence ID" value="GIL61266.1"/>
    <property type="molecule type" value="Genomic_DNA"/>
</dbReference>
<evidence type="ECO:0000313" key="2">
    <source>
        <dbReference type="EMBL" id="GIL61266.1"/>
    </source>
</evidence>
<feature type="region of interest" description="Disordered" evidence="1">
    <location>
        <begin position="31"/>
        <end position="52"/>
    </location>
</feature>
<feature type="region of interest" description="Disordered" evidence="1">
    <location>
        <begin position="107"/>
        <end position="175"/>
    </location>
</feature>
<evidence type="ECO:0000256" key="1">
    <source>
        <dbReference type="SAM" id="MobiDB-lite"/>
    </source>
</evidence>
<feature type="compositionally biased region" description="Pro residues" evidence="1">
    <location>
        <begin position="34"/>
        <end position="48"/>
    </location>
</feature>
<accession>A0A8J4F4X0</accession>
<feature type="non-terminal residue" evidence="2">
    <location>
        <position position="254"/>
    </location>
</feature>
<organism evidence="2 3">
    <name type="scientific">Volvox africanus</name>
    <dbReference type="NCBI Taxonomy" id="51714"/>
    <lineage>
        <taxon>Eukaryota</taxon>
        <taxon>Viridiplantae</taxon>
        <taxon>Chlorophyta</taxon>
        <taxon>core chlorophytes</taxon>
        <taxon>Chlorophyceae</taxon>
        <taxon>CS clade</taxon>
        <taxon>Chlamydomonadales</taxon>
        <taxon>Volvocaceae</taxon>
        <taxon>Volvox</taxon>
    </lineage>
</organism>
<dbReference type="AlphaFoldDB" id="A0A8J4F4X0"/>
<evidence type="ECO:0000313" key="3">
    <source>
        <dbReference type="Proteomes" id="UP000747399"/>
    </source>
</evidence>
<keyword evidence="3" id="KW-1185">Reference proteome</keyword>
<name>A0A8J4F4X0_9CHLO</name>
<feature type="compositionally biased region" description="Acidic residues" evidence="1">
    <location>
        <begin position="143"/>
        <end position="164"/>
    </location>
</feature>
<protein>
    <submittedName>
        <fullName evidence="2">Uncharacterized protein</fullName>
    </submittedName>
</protein>
<dbReference type="Proteomes" id="UP000747399">
    <property type="component" value="Unassembled WGS sequence"/>
</dbReference>
<proteinExistence type="predicted"/>